<keyword evidence="2" id="KW-1185">Reference proteome</keyword>
<sequence length="110" mass="12189">MVLEITGGMGSQEKARVFKSRTSCEEGVTTASWVPLAKAVVIFEGGDTRNHRAHHASPQELSNLGAIVMHCLRSCQTRGRWRVPHREIQSKVAVRKPCHKPNNFTNLVAS</sequence>
<evidence type="ECO:0000313" key="1">
    <source>
        <dbReference type="EMBL" id="GMH22852.1"/>
    </source>
</evidence>
<protein>
    <submittedName>
        <fullName evidence="1">Uncharacterized protein</fullName>
    </submittedName>
</protein>
<gene>
    <name evidence="1" type="ORF">Nepgr_024695</name>
</gene>
<comment type="caution">
    <text evidence="1">The sequence shown here is derived from an EMBL/GenBank/DDBJ whole genome shotgun (WGS) entry which is preliminary data.</text>
</comment>
<dbReference type="AlphaFoldDB" id="A0AAD3T510"/>
<name>A0AAD3T510_NEPGR</name>
<organism evidence="1 2">
    <name type="scientific">Nepenthes gracilis</name>
    <name type="common">Slender pitcher plant</name>
    <dbReference type="NCBI Taxonomy" id="150966"/>
    <lineage>
        <taxon>Eukaryota</taxon>
        <taxon>Viridiplantae</taxon>
        <taxon>Streptophyta</taxon>
        <taxon>Embryophyta</taxon>
        <taxon>Tracheophyta</taxon>
        <taxon>Spermatophyta</taxon>
        <taxon>Magnoliopsida</taxon>
        <taxon>eudicotyledons</taxon>
        <taxon>Gunneridae</taxon>
        <taxon>Pentapetalae</taxon>
        <taxon>Caryophyllales</taxon>
        <taxon>Nepenthaceae</taxon>
        <taxon>Nepenthes</taxon>
    </lineage>
</organism>
<evidence type="ECO:0000313" key="2">
    <source>
        <dbReference type="Proteomes" id="UP001279734"/>
    </source>
</evidence>
<dbReference type="Proteomes" id="UP001279734">
    <property type="component" value="Unassembled WGS sequence"/>
</dbReference>
<dbReference type="EMBL" id="BSYO01000025">
    <property type="protein sequence ID" value="GMH22852.1"/>
    <property type="molecule type" value="Genomic_DNA"/>
</dbReference>
<accession>A0AAD3T510</accession>
<reference evidence="1" key="1">
    <citation type="submission" date="2023-05" db="EMBL/GenBank/DDBJ databases">
        <title>Nepenthes gracilis genome sequencing.</title>
        <authorList>
            <person name="Fukushima K."/>
        </authorList>
    </citation>
    <scope>NUCLEOTIDE SEQUENCE</scope>
    <source>
        <strain evidence="1">SING2019-196</strain>
    </source>
</reference>
<proteinExistence type="predicted"/>